<reference evidence="1 2" key="1">
    <citation type="submission" date="2018-11" db="EMBL/GenBank/DDBJ databases">
        <title>Rhodococcus spongicola sp. nov. and Rhodococcus xishaensis sp. nov. from marine sponges.</title>
        <authorList>
            <person name="Li L."/>
            <person name="Lin H.W."/>
        </authorList>
    </citation>
    <scope>NUCLEOTIDE SEQUENCE [LARGE SCALE GENOMIC DNA]</scope>
    <source>
        <strain evidence="1 2">CCTCC AB2014297</strain>
    </source>
</reference>
<organism evidence="1 2">
    <name type="scientific">Prescottella agglutinans</name>
    <dbReference type="NCBI Taxonomy" id="1644129"/>
    <lineage>
        <taxon>Bacteria</taxon>
        <taxon>Bacillati</taxon>
        <taxon>Actinomycetota</taxon>
        <taxon>Actinomycetes</taxon>
        <taxon>Mycobacteriales</taxon>
        <taxon>Nocardiaceae</taxon>
        <taxon>Prescottella</taxon>
    </lineage>
</organism>
<keyword evidence="2" id="KW-1185">Reference proteome</keyword>
<dbReference type="AlphaFoldDB" id="A0A438BD27"/>
<dbReference type="OrthoDB" id="4546548at2"/>
<gene>
    <name evidence="1" type="ORF">EGT67_15540</name>
</gene>
<evidence type="ECO:0000313" key="2">
    <source>
        <dbReference type="Proteomes" id="UP000286208"/>
    </source>
</evidence>
<sequence>MSDKAWVQAIAAWMRTAAQCAVPAEFGPWQTIWKRHRRSAAGAGIRQARWSL</sequence>
<dbReference type="EMBL" id="RKLP01000007">
    <property type="protein sequence ID" value="RVW08910.1"/>
    <property type="molecule type" value="Genomic_DNA"/>
</dbReference>
<comment type="caution">
    <text evidence="1">The sequence shown here is derived from an EMBL/GenBank/DDBJ whole genome shotgun (WGS) entry which is preliminary data.</text>
</comment>
<dbReference type="Proteomes" id="UP000286208">
    <property type="component" value="Unassembled WGS sequence"/>
</dbReference>
<evidence type="ECO:0000313" key="1">
    <source>
        <dbReference type="EMBL" id="RVW08910.1"/>
    </source>
</evidence>
<name>A0A438BD27_9NOCA</name>
<protein>
    <submittedName>
        <fullName evidence="1">Uncharacterized protein</fullName>
    </submittedName>
</protein>
<proteinExistence type="predicted"/>
<accession>A0A438BD27</accession>